<evidence type="ECO:0000313" key="1">
    <source>
        <dbReference type="EMBL" id="KAF8905560.1"/>
    </source>
</evidence>
<dbReference type="EMBL" id="JADNYJ010000022">
    <property type="protein sequence ID" value="KAF8905560.1"/>
    <property type="molecule type" value="Genomic_DNA"/>
</dbReference>
<keyword evidence="2" id="KW-1185">Reference proteome</keyword>
<evidence type="ECO:0000313" key="2">
    <source>
        <dbReference type="Proteomes" id="UP000724874"/>
    </source>
</evidence>
<dbReference type="InterPro" id="IPR036249">
    <property type="entry name" value="Thioredoxin-like_sf"/>
</dbReference>
<dbReference type="SUPFAM" id="SSF52833">
    <property type="entry name" value="Thioredoxin-like"/>
    <property type="match status" value="1"/>
</dbReference>
<dbReference type="Proteomes" id="UP000724874">
    <property type="component" value="Unassembled WGS sequence"/>
</dbReference>
<organism evidence="1 2">
    <name type="scientific">Gymnopilus junonius</name>
    <name type="common">Spectacular rustgill mushroom</name>
    <name type="synonym">Gymnopilus spectabilis subsp. junonius</name>
    <dbReference type="NCBI Taxonomy" id="109634"/>
    <lineage>
        <taxon>Eukaryota</taxon>
        <taxon>Fungi</taxon>
        <taxon>Dikarya</taxon>
        <taxon>Basidiomycota</taxon>
        <taxon>Agaricomycotina</taxon>
        <taxon>Agaricomycetes</taxon>
        <taxon>Agaricomycetidae</taxon>
        <taxon>Agaricales</taxon>
        <taxon>Agaricineae</taxon>
        <taxon>Hymenogastraceae</taxon>
        <taxon>Gymnopilus</taxon>
    </lineage>
</organism>
<evidence type="ECO:0008006" key="3">
    <source>
        <dbReference type="Google" id="ProtNLM"/>
    </source>
</evidence>
<name>A0A9P5NSX2_GYMJU</name>
<sequence length="354" mass="38839">MTNLPKAVLYYSPKSVWSAAGIWDSEEKGYGSDEIDRRVVDLGKGENYDPTFLRLNPKATVPVLVVPYENSLGEDTESRYKALIETKVGTPSQTIVEFLDKSRSAISSTQTTSAAPAPALSPATIAATMSCSVIIDILHAETANPNTLVYVNARDDESLKTLAKGIAPSLQRRQEALKEYLSQAENGSIRVSDKVKKLWVEKLDATGLILAVLVDAEKPQEALGEQAKANRIAFFRTARQAWEVNMSDVFTQLSKEMAGPYALGDQFSIADLHLGGWLSRVAKLAGATKEDDGSTVVSKLEKRIGGGFGLPRDFITEQARRENSKTDRVTKVGAFWDALRERGSWKKVYETGLY</sequence>
<dbReference type="InterPro" id="IPR036282">
    <property type="entry name" value="Glutathione-S-Trfase_C_sf"/>
</dbReference>
<dbReference type="OrthoDB" id="412788at2759"/>
<accession>A0A9P5NSX2</accession>
<dbReference type="CDD" id="cd00299">
    <property type="entry name" value="GST_C_family"/>
    <property type="match status" value="1"/>
</dbReference>
<dbReference type="SUPFAM" id="SSF47616">
    <property type="entry name" value="GST C-terminal domain-like"/>
    <property type="match status" value="1"/>
</dbReference>
<proteinExistence type="predicted"/>
<comment type="caution">
    <text evidence="1">The sequence shown here is derived from an EMBL/GenBank/DDBJ whole genome shotgun (WGS) entry which is preliminary data.</text>
</comment>
<reference evidence="1" key="1">
    <citation type="submission" date="2020-11" db="EMBL/GenBank/DDBJ databases">
        <authorList>
            <consortium name="DOE Joint Genome Institute"/>
            <person name="Ahrendt S."/>
            <person name="Riley R."/>
            <person name="Andreopoulos W."/>
            <person name="LaButti K."/>
            <person name="Pangilinan J."/>
            <person name="Ruiz-duenas F.J."/>
            <person name="Barrasa J.M."/>
            <person name="Sanchez-Garcia M."/>
            <person name="Camarero S."/>
            <person name="Miyauchi S."/>
            <person name="Serrano A."/>
            <person name="Linde D."/>
            <person name="Babiker R."/>
            <person name="Drula E."/>
            <person name="Ayuso-Fernandez I."/>
            <person name="Pacheco R."/>
            <person name="Padilla G."/>
            <person name="Ferreira P."/>
            <person name="Barriuso J."/>
            <person name="Kellner H."/>
            <person name="Castanera R."/>
            <person name="Alfaro M."/>
            <person name="Ramirez L."/>
            <person name="Pisabarro A.G."/>
            <person name="Kuo A."/>
            <person name="Tritt A."/>
            <person name="Lipzen A."/>
            <person name="He G."/>
            <person name="Yan M."/>
            <person name="Ng V."/>
            <person name="Cullen D."/>
            <person name="Martin F."/>
            <person name="Rosso M.-N."/>
            <person name="Henrissat B."/>
            <person name="Hibbett D."/>
            <person name="Martinez A.T."/>
            <person name="Grigoriev I.V."/>
        </authorList>
    </citation>
    <scope>NUCLEOTIDE SEQUENCE</scope>
    <source>
        <strain evidence="1">AH 44721</strain>
    </source>
</reference>
<protein>
    <recommendedName>
        <fullName evidence="3">GST N-terminal domain-containing protein</fullName>
    </recommendedName>
</protein>
<gene>
    <name evidence="1" type="ORF">CPB84DRAFT_1676689</name>
</gene>
<dbReference type="Gene3D" id="3.40.30.10">
    <property type="entry name" value="Glutaredoxin"/>
    <property type="match status" value="1"/>
</dbReference>
<dbReference type="AlphaFoldDB" id="A0A9P5NSX2"/>